<dbReference type="Proteomes" id="UP000244336">
    <property type="component" value="Chromosome 8"/>
</dbReference>
<feature type="region of interest" description="Disordered" evidence="2">
    <location>
        <begin position="29"/>
        <end position="246"/>
    </location>
</feature>
<dbReference type="GO" id="GO:0044818">
    <property type="term" value="P:mitotic G2/M transition checkpoint"/>
    <property type="evidence" value="ECO:0007669"/>
    <property type="project" value="TreeGrafter"/>
</dbReference>
<dbReference type="OrthoDB" id="295715at2759"/>
<keyword evidence="4" id="KW-1185">Reference proteome</keyword>
<dbReference type="InterPro" id="IPR051231">
    <property type="entry name" value="SOSS-B"/>
</dbReference>
<gene>
    <name evidence="3" type="ORF">GQ55_8G188300</name>
</gene>
<dbReference type="Gene3D" id="2.40.50.140">
    <property type="entry name" value="Nucleic acid-binding proteins"/>
    <property type="match status" value="1"/>
</dbReference>
<keyword evidence="1" id="KW-0238">DNA-binding</keyword>
<feature type="compositionally biased region" description="Pro residues" evidence="2">
    <location>
        <begin position="232"/>
        <end position="242"/>
    </location>
</feature>
<dbReference type="EMBL" id="CM009756">
    <property type="protein sequence ID" value="PUZ45045.1"/>
    <property type="molecule type" value="Genomic_DNA"/>
</dbReference>
<feature type="compositionally biased region" description="Polar residues" evidence="2">
    <location>
        <begin position="115"/>
        <end position="128"/>
    </location>
</feature>
<organism evidence="3 4">
    <name type="scientific">Panicum hallii var. hallii</name>
    <dbReference type="NCBI Taxonomy" id="1504633"/>
    <lineage>
        <taxon>Eukaryota</taxon>
        <taxon>Viridiplantae</taxon>
        <taxon>Streptophyta</taxon>
        <taxon>Embryophyta</taxon>
        <taxon>Tracheophyta</taxon>
        <taxon>Spermatophyta</taxon>
        <taxon>Magnoliopsida</taxon>
        <taxon>Liliopsida</taxon>
        <taxon>Poales</taxon>
        <taxon>Poaceae</taxon>
        <taxon>PACMAD clade</taxon>
        <taxon>Panicoideae</taxon>
        <taxon>Panicodae</taxon>
        <taxon>Paniceae</taxon>
        <taxon>Panicinae</taxon>
        <taxon>Panicum</taxon>
        <taxon>Panicum sect. Panicum</taxon>
    </lineage>
</organism>
<dbReference type="GO" id="GO:0000724">
    <property type="term" value="P:double-strand break repair via homologous recombination"/>
    <property type="evidence" value="ECO:0007669"/>
    <property type="project" value="TreeGrafter"/>
</dbReference>
<name>A0A2T7CNX2_9POAL</name>
<protein>
    <submittedName>
        <fullName evidence="3">Uncharacterized protein</fullName>
    </submittedName>
</protein>
<evidence type="ECO:0000256" key="1">
    <source>
        <dbReference type="ARBA" id="ARBA00023125"/>
    </source>
</evidence>
<proteinExistence type="predicted"/>
<feature type="compositionally biased region" description="Low complexity" evidence="2">
    <location>
        <begin position="136"/>
        <end position="145"/>
    </location>
</feature>
<dbReference type="STRING" id="1504633.A0A2T7CNX2"/>
<feature type="compositionally biased region" description="Basic residues" evidence="2">
    <location>
        <begin position="72"/>
        <end position="88"/>
    </location>
</feature>
<dbReference type="PANTHER" id="PTHR13356:SF0">
    <property type="entry name" value="SOSS COMPLEX SUBUNIT B HOMOLOG"/>
    <property type="match status" value="1"/>
</dbReference>
<evidence type="ECO:0000313" key="4">
    <source>
        <dbReference type="Proteomes" id="UP000244336"/>
    </source>
</evidence>
<dbReference type="SUPFAM" id="SSF50249">
    <property type="entry name" value="Nucleic acid-binding proteins"/>
    <property type="match status" value="1"/>
</dbReference>
<feature type="compositionally biased region" description="Low complexity" evidence="2">
    <location>
        <begin position="44"/>
        <end position="58"/>
    </location>
</feature>
<dbReference type="PANTHER" id="PTHR13356">
    <property type="entry name" value="OB FOLD NUCLEIC ACID BINDING PROTEIN-RELATED"/>
    <property type="match status" value="1"/>
</dbReference>
<feature type="compositionally biased region" description="Basic residues" evidence="2">
    <location>
        <begin position="189"/>
        <end position="198"/>
    </location>
</feature>
<dbReference type="GO" id="GO:0003677">
    <property type="term" value="F:DNA binding"/>
    <property type="evidence" value="ECO:0007669"/>
    <property type="project" value="UniProtKB-KW"/>
</dbReference>
<dbReference type="GO" id="GO:0070876">
    <property type="term" value="C:SOSS complex"/>
    <property type="evidence" value="ECO:0007669"/>
    <property type="project" value="TreeGrafter"/>
</dbReference>
<dbReference type="Gramene" id="PUZ45045">
    <property type="protein sequence ID" value="PUZ45045"/>
    <property type="gene ID" value="GQ55_8G188300"/>
</dbReference>
<evidence type="ECO:0000313" key="3">
    <source>
        <dbReference type="EMBL" id="PUZ45045.1"/>
    </source>
</evidence>
<sequence length="359" mass="39644">MSVTQVQPQPLERIPLPLPLALSLPPHPHAARRAAVPPARRPCSRAGGRRLPLPAPACRPRRWPPLTLPAPARRRPSHRRRAGGRHSTSRPLPAQRRRRRGSEAYRRQRRRLHSNDGSSPQGTASCRLQWQRRARASSSPRESTATPPPHVDPPARLQRRHAEEATERRGRRPPRDRSPETSTVDGAGRGRHARRRHRLQDGQAQGPGPGGDQHSEHDVHRVRQGGTGGPPATSPPPPPPTHPHAQVCSGEEVTCLALVADDTAAAHFLLWGGECGVFEPGDIVRLTGGIFSYHRGNALVLFITLFVETPNMSEIHWGRDPGDPRRMVQEAVVSPYSQLQRSRRALLGRSEEGEVGGHR</sequence>
<dbReference type="AlphaFoldDB" id="A0A2T7CNX2"/>
<dbReference type="GO" id="GO:0010212">
    <property type="term" value="P:response to ionizing radiation"/>
    <property type="evidence" value="ECO:0007669"/>
    <property type="project" value="TreeGrafter"/>
</dbReference>
<evidence type="ECO:0000256" key="2">
    <source>
        <dbReference type="SAM" id="MobiDB-lite"/>
    </source>
</evidence>
<feature type="compositionally biased region" description="Basic and acidic residues" evidence="2">
    <location>
        <begin position="160"/>
        <end position="179"/>
    </location>
</feature>
<accession>A0A2T7CNX2</accession>
<reference evidence="3 4" key="1">
    <citation type="submission" date="2018-04" db="EMBL/GenBank/DDBJ databases">
        <title>WGS assembly of Panicum hallii var. hallii HAL2.</title>
        <authorList>
            <person name="Lovell J."/>
            <person name="Jenkins J."/>
            <person name="Lowry D."/>
            <person name="Mamidi S."/>
            <person name="Sreedasyam A."/>
            <person name="Weng X."/>
            <person name="Barry K."/>
            <person name="Bonette J."/>
            <person name="Campitelli B."/>
            <person name="Daum C."/>
            <person name="Gordon S."/>
            <person name="Gould B."/>
            <person name="Lipzen A."/>
            <person name="MacQueen A."/>
            <person name="Palacio-Mejia J."/>
            <person name="Plott C."/>
            <person name="Shakirov E."/>
            <person name="Shu S."/>
            <person name="Yoshinaga Y."/>
            <person name="Zane M."/>
            <person name="Rokhsar D."/>
            <person name="Grimwood J."/>
            <person name="Schmutz J."/>
            <person name="Juenger T."/>
        </authorList>
    </citation>
    <scope>NUCLEOTIDE SEQUENCE [LARGE SCALE GENOMIC DNA]</scope>
    <source>
        <strain evidence="4">cv. HAL2</strain>
    </source>
</reference>
<dbReference type="InterPro" id="IPR012340">
    <property type="entry name" value="NA-bd_OB-fold"/>
</dbReference>